<dbReference type="GO" id="GO:0051537">
    <property type="term" value="F:2 iron, 2 sulfur cluster binding"/>
    <property type="evidence" value="ECO:0007669"/>
    <property type="project" value="UniProtKB-KW"/>
</dbReference>
<organism evidence="7 8">
    <name type="scientific">Paraburkholderia monticola</name>
    <dbReference type="NCBI Taxonomy" id="1399968"/>
    <lineage>
        <taxon>Bacteria</taxon>
        <taxon>Pseudomonadati</taxon>
        <taxon>Pseudomonadota</taxon>
        <taxon>Betaproteobacteria</taxon>
        <taxon>Burkholderiales</taxon>
        <taxon>Burkholderiaceae</taxon>
        <taxon>Paraburkholderia</taxon>
    </lineage>
</organism>
<dbReference type="Gene3D" id="3.90.380.10">
    <property type="entry name" value="Naphthalene 1,2-dioxygenase Alpha Subunit, Chain A, domain 1"/>
    <property type="match status" value="1"/>
</dbReference>
<dbReference type="CDD" id="cd03479">
    <property type="entry name" value="Rieske_RO_Alpha_PhDO_like"/>
    <property type="match status" value="1"/>
</dbReference>
<evidence type="ECO:0000256" key="5">
    <source>
        <dbReference type="ARBA" id="ARBA00023014"/>
    </source>
</evidence>
<dbReference type="Pfam" id="PF19301">
    <property type="entry name" value="LigXa_C"/>
    <property type="match status" value="1"/>
</dbReference>
<dbReference type="AlphaFoldDB" id="A0A149PKJ4"/>
<accession>A0A149PKJ4</accession>
<name>A0A149PKJ4_9BURK</name>
<dbReference type="Proteomes" id="UP000075613">
    <property type="component" value="Unassembled WGS sequence"/>
</dbReference>
<dbReference type="GO" id="GO:0005506">
    <property type="term" value="F:iron ion binding"/>
    <property type="evidence" value="ECO:0007669"/>
    <property type="project" value="InterPro"/>
</dbReference>
<dbReference type="InterPro" id="IPR015881">
    <property type="entry name" value="ARHD_Rieske_2Fe_2S"/>
</dbReference>
<dbReference type="PROSITE" id="PS00570">
    <property type="entry name" value="RING_HYDROXYL_ALPHA"/>
    <property type="match status" value="1"/>
</dbReference>
<evidence type="ECO:0000313" key="8">
    <source>
        <dbReference type="Proteomes" id="UP000075613"/>
    </source>
</evidence>
<gene>
    <name evidence="7" type="ORF">CI15_20685</name>
</gene>
<keyword evidence="1" id="KW-0001">2Fe-2S</keyword>
<dbReference type="OrthoDB" id="9790995at2"/>
<keyword evidence="8" id="KW-1185">Reference proteome</keyword>
<dbReference type="RefSeq" id="WP_062130357.1">
    <property type="nucleotide sequence ID" value="NZ_LRBG01000031.1"/>
</dbReference>
<sequence>MLRKEQNDFVTQTGPGTPMGNLFRSYWIPALMAEELPEADCPPVRVKLLSERLLAFRDSEGKLGLIDEFCAHRGVSLWFGRTEEGGIRCPYHGWKYDVSGQCVDVPSEPAENGFSQRIKLNSYPLIEKGGVLWTYMGDPARQPPLPEYEFASVPLSQSFISKRFQECNWLQAMEGGIDSAHVAWLHRADINEDPLVSGAPGNKYNTSDLQPVFEVAESPGGLYIGVRRNAEDDRYYWRVTPWVMPCFTGVPPRGDHPIHGHFWIPIDDHQCWAWSYDFHPQRDLTDRERQLMKDGNGIHVTYVPGTYIPASNKSNNYRIDREAQRSNRTMSGIWGVGFQDAALQESMGPICDRTKENLAGTDNGIIMARHRLMKAAKALAEKGVTPPGVDPAHHRVRQATFFLKRDESFAEKVMDTMPHELGAPLITV</sequence>
<dbReference type="PANTHER" id="PTHR21266:SF59">
    <property type="entry name" value="BLR4922 PROTEIN"/>
    <property type="match status" value="1"/>
</dbReference>
<keyword evidence="2" id="KW-0479">Metal-binding</keyword>
<feature type="domain" description="Rieske" evidence="6">
    <location>
        <begin position="27"/>
        <end position="134"/>
    </location>
</feature>
<dbReference type="SUPFAM" id="SSF55961">
    <property type="entry name" value="Bet v1-like"/>
    <property type="match status" value="1"/>
</dbReference>
<dbReference type="SUPFAM" id="SSF50022">
    <property type="entry name" value="ISP domain"/>
    <property type="match status" value="1"/>
</dbReference>
<dbReference type="EMBL" id="LRBG01000031">
    <property type="protein sequence ID" value="KXU85573.1"/>
    <property type="molecule type" value="Genomic_DNA"/>
</dbReference>
<evidence type="ECO:0000256" key="1">
    <source>
        <dbReference type="ARBA" id="ARBA00022714"/>
    </source>
</evidence>
<evidence type="ECO:0000256" key="3">
    <source>
        <dbReference type="ARBA" id="ARBA00023002"/>
    </source>
</evidence>
<dbReference type="Pfam" id="PF00355">
    <property type="entry name" value="Rieske"/>
    <property type="match status" value="1"/>
</dbReference>
<evidence type="ECO:0000313" key="7">
    <source>
        <dbReference type="EMBL" id="KXU85573.1"/>
    </source>
</evidence>
<protein>
    <submittedName>
        <fullName evidence="7">(2Fe-2S)-binding protein</fullName>
    </submittedName>
</protein>
<comment type="caution">
    <text evidence="7">The sequence shown here is derived from an EMBL/GenBank/DDBJ whole genome shotgun (WGS) entry which is preliminary data.</text>
</comment>
<keyword evidence="3" id="KW-0560">Oxidoreductase</keyword>
<dbReference type="InterPro" id="IPR050584">
    <property type="entry name" value="Cholesterol_7-desaturase"/>
</dbReference>
<dbReference type="STRING" id="1399968.CI15_20685"/>
<dbReference type="PROSITE" id="PS51296">
    <property type="entry name" value="RIESKE"/>
    <property type="match status" value="1"/>
</dbReference>
<evidence type="ECO:0000256" key="2">
    <source>
        <dbReference type="ARBA" id="ARBA00022723"/>
    </source>
</evidence>
<proteinExistence type="predicted"/>
<evidence type="ECO:0000256" key="4">
    <source>
        <dbReference type="ARBA" id="ARBA00023004"/>
    </source>
</evidence>
<dbReference type="Gene3D" id="2.102.10.10">
    <property type="entry name" value="Rieske [2Fe-2S] iron-sulphur domain"/>
    <property type="match status" value="1"/>
</dbReference>
<keyword evidence="5" id="KW-0411">Iron-sulfur</keyword>
<dbReference type="InterPro" id="IPR045623">
    <property type="entry name" value="LigXa_C"/>
</dbReference>
<dbReference type="InterPro" id="IPR036922">
    <property type="entry name" value="Rieske_2Fe-2S_sf"/>
</dbReference>
<dbReference type="InterPro" id="IPR017941">
    <property type="entry name" value="Rieske_2Fe-2S"/>
</dbReference>
<dbReference type="GO" id="GO:0016491">
    <property type="term" value="F:oxidoreductase activity"/>
    <property type="evidence" value="ECO:0007669"/>
    <property type="project" value="UniProtKB-KW"/>
</dbReference>
<dbReference type="CDD" id="cd08878">
    <property type="entry name" value="RHO_alpha_C_DMO-like"/>
    <property type="match status" value="1"/>
</dbReference>
<dbReference type="PANTHER" id="PTHR21266">
    <property type="entry name" value="IRON-SULFUR DOMAIN CONTAINING PROTEIN"/>
    <property type="match status" value="1"/>
</dbReference>
<evidence type="ECO:0000259" key="6">
    <source>
        <dbReference type="PROSITE" id="PS51296"/>
    </source>
</evidence>
<keyword evidence="4" id="KW-0408">Iron</keyword>
<reference evidence="7 8" key="1">
    <citation type="journal article" date="2015" name="Int. J. Syst. Evol. Microbiol.">
        <title>Burkholderia monticola sp. nov., isolated from mountain soil.</title>
        <authorList>
            <person name="Baek I."/>
            <person name="Seo B."/>
            <person name="Lee I."/>
            <person name="Yi H."/>
            <person name="Chun J."/>
        </authorList>
    </citation>
    <scope>NUCLEOTIDE SEQUENCE [LARGE SCALE GENOMIC DNA]</scope>
    <source>
        <strain evidence="7 8">JC2948</strain>
    </source>
</reference>